<gene>
    <name evidence="5" type="ORF">AOR01nite_12120</name>
</gene>
<keyword evidence="6" id="KW-1185">Reference proteome</keyword>
<sequence>MTRFKQTAPTFILPRVLQDLVWAITQAQTLEQLSAVLLSIPEKCNMLHVVYYFSGLGDKLLNPSNFTCTSYPVEWQKRYYMQDYMHVDPVMQRSLQSSLPFEWQQLEIEKIRRVIKF</sequence>
<accession>A0A4Y3TPJ7</accession>
<dbReference type="GO" id="GO:0003677">
    <property type="term" value="F:DNA binding"/>
    <property type="evidence" value="ECO:0007669"/>
    <property type="project" value="UniProtKB-KW"/>
</dbReference>
<evidence type="ECO:0000256" key="3">
    <source>
        <dbReference type="ARBA" id="ARBA00023163"/>
    </source>
</evidence>
<comment type="caution">
    <text evidence="5">The sequence shown here is derived from an EMBL/GenBank/DDBJ whole genome shotgun (WGS) entry which is preliminary data.</text>
</comment>
<keyword evidence="2" id="KW-0238">DNA-binding</keyword>
<dbReference type="InterPro" id="IPR005143">
    <property type="entry name" value="TF_LuxR_autoind-bd_dom"/>
</dbReference>
<dbReference type="Proteomes" id="UP000317617">
    <property type="component" value="Unassembled WGS sequence"/>
</dbReference>
<evidence type="ECO:0000256" key="1">
    <source>
        <dbReference type="ARBA" id="ARBA00023015"/>
    </source>
</evidence>
<organism evidence="5 6">
    <name type="scientific">Acetobacter orleanensis</name>
    <dbReference type="NCBI Taxonomy" id="104099"/>
    <lineage>
        <taxon>Bacteria</taxon>
        <taxon>Pseudomonadati</taxon>
        <taxon>Pseudomonadota</taxon>
        <taxon>Alphaproteobacteria</taxon>
        <taxon>Acetobacterales</taxon>
        <taxon>Acetobacteraceae</taxon>
        <taxon>Acetobacter</taxon>
    </lineage>
</organism>
<dbReference type="STRING" id="104099.AD949_10125"/>
<evidence type="ECO:0000313" key="5">
    <source>
        <dbReference type="EMBL" id="GEB82735.1"/>
    </source>
</evidence>
<dbReference type="Gene3D" id="3.30.450.80">
    <property type="entry name" value="Transcription factor LuxR-like, autoinducer-binding domain"/>
    <property type="match status" value="1"/>
</dbReference>
<keyword evidence="3" id="KW-0804">Transcription</keyword>
<protein>
    <recommendedName>
        <fullName evidence="4">Transcription factor LuxR-like autoinducer-binding domain-containing protein</fullName>
    </recommendedName>
</protein>
<evidence type="ECO:0000259" key="4">
    <source>
        <dbReference type="Pfam" id="PF03472"/>
    </source>
</evidence>
<dbReference type="SUPFAM" id="SSF75516">
    <property type="entry name" value="Pheromone-binding domain of LuxR-like quorum-sensing transcription factors"/>
    <property type="match status" value="1"/>
</dbReference>
<name>A0A4Y3TPJ7_9PROT</name>
<dbReference type="RefSeq" id="WP_082064655.1">
    <property type="nucleotide sequence ID" value="NZ_BJMU01000004.1"/>
</dbReference>
<reference evidence="5 6" key="1">
    <citation type="submission" date="2019-06" db="EMBL/GenBank/DDBJ databases">
        <title>Whole genome shotgun sequence of Acetobacter orleanensis NBRC 13752.</title>
        <authorList>
            <person name="Hosoyama A."/>
            <person name="Uohara A."/>
            <person name="Ohji S."/>
            <person name="Ichikawa N."/>
        </authorList>
    </citation>
    <scope>NUCLEOTIDE SEQUENCE [LARGE SCALE GENOMIC DNA]</scope>
    <source>
        <strain evidence="5 6">NBRC 13752</strain>
    </source>
</reference>
<dbReference type="AlphaFoldDB" id="A0A4Y3TPJ7"/>
<feature type="domain" description="Transcription factor LuxR-like autoinducer-binding" evidence="4">
    <location>
        <begin position="31"/>
        <end position="106"/>
    </location>
</feature>
<proteinExistence type="predicted"/>
<dbReference type="InterPro" id="IPR036693">
    <property type="entry name" value="TF_LuxR_autoind-bd_dom_sf"/>
</dbReference>
<keyword evidence="1" id="KW-0805">Transcription regulation</keyword>
<evidence type="ECO:0000256" key="2">
    <source>
        <dbReference type="ARBA" id="ARBA00023125"/>
    </source>
</evidence>
<dbReference type="Pfam" id="PF03472">
    <property type="entry name" value="Autoind_bind"/>
    <property type="match status" value="1"/>
</dbReference>
<dbReference type="OrthoDB" id="9803630at2"/>
<dbReference type="EMBL" id="BJMU01000004">
    <property type="protein sequence ID" value="GEB82735.1"/>
    <property type="molecule type" value="Genomic_DNA"/>
</dbReference>
<evidence type="ECO:0000313" key="6">
    <source>
        <dbReference type="Proteomes" id="UP000317617"/>
    </source>
</evidence>